<dbReference type="PANTHER" id="PTHR43383:SF2">
    <property type="entry name" value="AMIDOHYDROLASE 2 FAMILY PROTEIN"/>
    <property type="match status" value="1"/>
</dbReference>
<dbReference type="RefSeq" id="WP_378257972.1">
    <property type="nucleotide sequence ID" value="NZ_JBHSIT010000006.1"/>
</dbReference>
<dbReference type="PANTHER" id="PTHR43383">
    <property type="entry name" value="NODULIN 6"/>
    <property type="match status" value="1"/>
</dbReference>
<organism evidence="2 3">
    <name type="scientific">Actinomadura gamaensis</name>
    <dbReference type="NCBI Taxonomy" id="1763541"/>
    <lineage>
        <taxon>Bacteria</taxon>
        <taxon>Bacillati</taxon>
        <taxon>Actinomycetota</taxon>
        <taxon>Actinomycetes</taxon>
        <taxon>Streptosporangiales</taxon>
        <taxon>Thermomonosporaceae</taxon>
        <taxon>Actinomadura</taxon>
    </lineage>
</organism>
<dbReference type="Gene3D" id="3.20.20.140">
    <property type="entry name" value="Metal-dependent hydrolases"/>
    <property type="match status" value="1"/>
</dbReference>
<sequence length="377" mass="40949">MRDDLPPLIDHHCHGVVRRDLDRAEFESLLTEADGPGPLGGTLFDTRAGLAVRRWCAPVLDLPPHASPDDYLARRAGLGYAEVNRRFLASAGLDALCVDTGFNPDGLLDPGELGRLADATSHEIVRLETLAEGVAARAASADAFPDAFREALAERTRNAVGVKSIAAYRAGLDLAGERPDDREVIRAAGRLLRESDGAPRRNPRVDDPVLHRFLVWCASDLRLPVQFHVGYGDADADLRRGDPLLLTSLLSELARANTPVLLLHNYPFHRSAGYLAQVFPNVFADVGLALHGVGDRASVLLDELLELAPFGKVLYSSDAYGLAEFYHLAALLFRRALGRIMEEGVSEGSWTRDDASRLAGLVAAGNARRVYGLDRPE</sequence>
<gene>
    <name evidence="2" type="ORF">ACFPCY_21965</name>
</gene>
<dbReference type="InterPro" id="IPR006680">
    <property type="entry name" value="Amidohydro-rel"/>
</dbReference>
<dbReference type="EMBL" id="JBHSIT010000006">
    <property type="protein sequence ID" value="MFC4910004.1"/>
    <property type="molecule type" value="Genomic_DNA"/>
</dbReference>
<evidence type="ECO:0000313" key="3">
    <source>
        <dbReference type="Proteomes" id="UP001595872"/>
    </source>
</evidence>
<dbReference type="Proteomes" id="UP001595872">
    <property type="component" value="Unassembled WGS sequence"/>
</dbReference>
<comment type="caution">
    <text evidence="2">The sequence shown here is derived from an EMBL/GenBank/DDBJ whole genome shotgun (WGS) entry which is preliminary data.</text>
</comment>
<evidence type="ECO:0000259" key="1">
    <source>
        <dbReference type="Pfam" id="PF04909"/>
    </source>
</evidence>
<feature type="domain" description="Amidohydrolase-related" evidence="1">
    <location>
        <begin position="164"/>
        <end position="373"/>
    </location>
</feature>
<evidence type="ECO:0000313" key="2">
    <source>
        <dbReference type="EMBL" id="MFC4910004.1"/>
    </source>
</evidence>
<dbReference type="Pfam" id="PF04909">
    <property type="entry name" value="Amidohydro_2"/>
    <property type="match status" value="1"/>
</dbReference>
<keyword evidence="3" id="KW-1185">Reference proteome</keyword>
<protein>
    <submittedName>
        <fullName evidence="2">Amidohydrolase family protein</fullName>
    </submittedName>
</protein>
<reference evidence="3" key="1">
    <citation type="journal article" date="2019" name="Int. J. Syst. Evol. Microbiol.">
        <title>The Global Catalogue of Microorganisms (GCM) 10K type strain sequencing project: providing services to taxonomists for standard genome sequencing and annotation.</title>
        <authorList>
            <consortium name="The Broad Institute Genomics Platform"/>
            <consortium name="The Broad Institute Genome Sequencing Center for Infectious Disease"/>
            <person name="Wu L."/>
            <person name="Ma J."/>
        </authorList>
    </citation>
    <scope>NUCLEOTIDE SEQUENCE [LARGE SCALE GENOMIC DNA]</scope>
    <source>
        <strain evidence="3">KLKA75</strain>
    </source>
</reference>
<name>A0ABV9U2I7_9ACTN</name>
<dbReference type="InterPro" id="IPR032466">
    <property type="entry name" value="Metal_Hydrolase"/>
</dbReference>
<proteinExistence type="predicted"/>
<dbReference type="SUPFAM" id="SSF51556">
    <property type="entry name" value="Metallo-dependent hydrolases"/>
    <property type="match status" value="1"/>
</dbReference>
<accession>A0ABV9U2I7</accession>